<feature type="transmembrane region" description="Helical" evidence="6">
    <location>
        <begin position="29"/>
        <end position="49"/>
    </location>
</feature>
<evidence type="ECO:0000313" key="8">
    <source>
        <dbReference type="Proteomes" id="UP000262583"/>
    </source>
</evidence>
<evidence type="ECO:0000256" key="3">
    <source>
        <dbReference type="ARBA" id="ARBA00022692"/>
    </source>
</evidence>
<evidence type="ECO:0000256" key="2">
    <source>
        <dbReference type="ARBA" id="ARBA00022475"/>
    </source>
</evidence>
<dbReference type="PANTHER" id="PTHR34857:SF2">
    <property type="entry name" value="SLL0384 PROTEIN"/>
    <property type="match status" value="1"/>
</dbReference>
<dbReference type="InterPro" id="IPR051611">
    <property type="entry name" value="ECF_transporter_component"/>
</dbReference>
<evidence type="ECO:0000256" key="6">
    <source>
        <dbReference type="SAM" id="Phobius"/>
    </source>
</evidence>
<keyword evidence="5 6" id="KW-0472">Membrane</keyword>
<reference evidence="7 8" key="1">
    <citation type="submission" date="2018-05" db="EMBL/GenBank/DDBJ databases">
        <title>A metagenomic window into the 2 km-deep terrestrial subsurface aquifer revealed taxonomically and functionally diverse microbial community comprising novel uncultured bacterial lineages.</title>
        <authorList>
            <person name="Kadnikov V.V."/>
            <person name="Mardanov A.V."/>
            <person name="Beletsky A.V."/>
            <person name="Banks D."/>
            <person name="Pimenov N.V."/>
            <person name="Frank Y.A."/>
            <person name="Karnachuk O.V."/>
            <person name="Ravin N.V."/>
        </authorList>
    </citation>
    <scope>NUCLEOTIDE SEQUENCE [LARGE SCALE GENOMIC DNA]</scope>
    <source>
        <strain evidence="7">BY</strain>
    </source>
</reference>
<dbReference type="EMBL" id="CP030759">
    <property type="protein sequence ID" value="AXA35832.1"/>
    <property type="molecule type" value="Genomic_DNA"/>
</dbReference>
<keyword evidence="4 6" id="KW-1133">Transmembrane helix</keyword>
<feature type="transmembrane region" description="Helical" evidence="6">
    <location>
        <begin position="100"/>
        <end position="119"/>
    </location>
</feature>
<evidence type="ECO:0000256" key="5">
    <source>
        <dbReference type="ARBA" id="ARBA00023136"/>
    </source>
</evidence>
<proteinExistence type="predicted"/>
<keyword evidence="2" id="KW-1003">Cell membrane</keyword>
<accession>A0A2Z4Y536</accession>
<dbReference type="InterPro" id="IPR003339">
    <property type="entry name" value="ABC/ECF_trnsptr_transmembrane"/>
</dbReference>
<sequence length="210" mass="22580">MEYLIGIYAVLLTCAYLLRIPLKELIQRNLVLVLVFVVPLSLPAIFVAIAGGTPLDSWGIFSVHGIQSFLIISTRALCAISLVQLLIATMGVPEILRGLLQLRVPASVVSLFSTMWSYLHVIGREAHSMASSLRARTISPTGIRRAYAILGVQGSVLLQNCVHAAEATHRAMLARGFNGSYGILPKSQPVGARDVVAIVGAIMLGFLGYL</sequence>
<comment type="subcellular location">
    <subcellularLocation>
        <location evidence="1">Membrane</location>
        <topology evidence="1">Multi-pass membrane protein</topology>
    </subcellularLocation>
</comment>
<dbReference type="GO" id="GO:0005886">
    <property type="term" value="C:plasma membrane"/>
    <property type="evidence" value="ECO:0007669"/>
    <property type="project" value="UniProtKB-ARBA"/>
</dbReference>
<evidence type="ECO:0000313" key="7">
    <source>
        <dbReference type="EMBL" id="AXA35832.1"/>
    </source>
</evidence>
<protein>
    <submittedName>
        <fullName evidence="7">Transmembrane component NikQ of energizing module of nickel ECF transporter</fullName>
    </submittedName>
</protein>
<evidence type="ECO:0000256" key="1">
    <source>
        <dbReference type="ARBA" id="ARBA00004141"/>
    </source>
</evidence>
<feature type="transmembrane region" description="Helical" evidence="6">
    <location>
        <begin position="6"/>
        <end position="22"/>
    </location>
</feature>
<dbReference type="AlphaFoldDB" id="A0A2Z4Y536"/>
<keyword evidence="3 6" id="KW-0812">Transmembrane</keyword>
<dbReference type="PANTHER" id="PTHR34857">
    <property type="entry name" value="SLL0384 PROTEIN"/>
    <property type="match status" value="1"/>
</dbReference>
<feature type="transmembrane region" description="Helical" evidence="6">
    <location>
        <begin position="69"/>
        <end position="88"/>
    </location>
</feature>
<organism evidence="7 8">
    <name type="scientific">Sumerlaea chitinivorans</name>
    <dbReference type="NCBI Taxonomy" id="2250252"/>
    <lineage>
        <taxon>Bacteria</taxon>
        <taxon>Candidatus Sumerlaeota</taxon>
        <taxon>Candidatus Sumerlaeia</taxon>
        <taxon>Candidatus Sumerlaeales</taxon>
        <taxon>Candidatus Sumerlaeaceae</taxon>
        <taxon>Candidatus Sumerlaea</taxon>
    </lineage>
</organism>
<feature type="transmembrane region" description="Helical" evidence="6">
    <location>
        <begin position="190"/>
        <end position="209"/>
    </location>
</feature>
<gene>
    <name evidence="7" type="ORF">BRCON_1055</name>
</gene>
<dbReference type="KEGG" id="schv:BRCON_1055"/>
<evidence type="ECO:0000256" key="4">
    <source>
        <dbReference type="ARBA" id="ARBA00022989"/>
    </source>
</evidence>
<dbReference type="Proteomes" id="UP000262583">
    <property type="component" value="Chromosome"/>
</dbReference>
<dbReference type="CDD" id="cd16914">
    <property type="entry name" value="EcfT"/>
    <property type="match status" value="1"/>
</dbReference>
<dbReference type="Pfam" id="PF02361">
    <property type="entry name" value="CbiQ"/>
    <property type="match status" value="1"/>
</dbReference>
<name>A0A2Z4Y536_SUMC1</name>